<dbReference type="EMBL" id="AANZ01000012">
    <property type="protein sequence ID" value="EAQ79908.1"/>
    <property type="molecule type" value="Genomic_DNA"/>
</dbReference>
<dbReference type="STRING" id="314230.DSM3645_22249"/>
<dbReference type="HOGENOM" id="CLU_3196717_0_0_0"/>
<sequence>MTNFSAYFLLLTLGNGAGSPECSRTTRLVERIESSEKWQQKFHAF</sequence>
<protein>
    <submittedName>
        <fullName evidence="1">Uncharacterized protein</fullName>
    </submittedName>
</protein>
<name>A3ZUJ8_9BACT</name>
<proteinExistence type="predicted"/>
<accession>A3ZUJ8</accession>
<dbReference type="Proteomes" id="UP000004358">
    <property type="component" value="Unassembled WGS sequence"/>
</dbReference>
<gene>
    <name evidence="1" type="ORF">DSM3645_22249</name>
</gene>
<dbReference type="AlphaFoldDB" id="A3ZUJ8"/>
<evidence type="ECO:0000313" key="2">
    <source>
        <dbReference type="Proteomes" id="UP000004358"/>
    </source>
</evidence>
<comment type="caution">
    <text evidence="1">The sequence shown here is derived from an EMBL/GenBank/DDBJ whole genome shotgun (WGS) entry which is preliminary data.</text>
</comment>
<reference evidence="1 2" key="1">
    <citation type="submission" date="2006-02" db="EMBL/GenBank/DDBJ databases">
        <authorList>
            <person name="Amann R."/>
            <person name="Ferriera S."/>
            <person name="Johnson J."/>
            <person name="Kravitz S."/>
            <person name="Halpern A."/>
            <person name="Remington K."/>
            <person name="Beeson K."/>
            <person name="Tran B."/>
            <person name="Rogers Y.-H."/>
            <person name="Friedman R."/>
            <person name="Venter J.C."/>
        </authorList>
    </citation>
    <scope>NUCLEOTIDE SEQUENCE [LARGE SCALE GENOMIC DNA]</scope>
    <source>
        <strain evidence="1 2">DSM 3645</strain>
    </source>
</reference>
<organism evidence="1 2">
    <name type="scientific">Blastopirellula marina DSM 3645</name>
    <dbReference type="NCBI Taxonomy" id="314230"/>
    <lineage>
        <taxon>Bacteria</taxon>
        <taxon>Pseudomonadati</taxon>
        <taxon>Planctomycetota</taxon>
        <taxon>Planctomycetia</taxon>
        <taxon>Pirellulales</taxon>
        <taxon>Pirellulaceae</taxon>
        <taxon>Blastopirellula</taxon>
    </lineage>
</organism>
<evidence type="ECO:0000313" key="1">
    <source>
        <dbReference type="EMBL" id="EAQ79908.1"/>
    </source>
</evidence>